<dbReference type="KEGG" id="step:IC006_0059"/>
<dbReference type="STRING" id="1294262.GCA_001316085_00859"/>
<dbReference type="NCBIfam" id="TIGR01487">
    <property type="entry name" value="Pglycolate_arch"/>
    <property type="match status" value="1"/>
</dbReference>
<dbReference type="InterPro" id="IPR006379">
    <property type="entry name" value="HAD-SF_hydro_IIB"/>
</dbReference>
<protein>
    <recommendedName>
        <fullName evidence="1">Phosphoglycolate phosphatase</fullName>
        <ecNumber evidence="1">3.1.3.18</ecNumber>
    </recommendedName>
</protein>
<sequence length="230" mass="25751">MVTSLNKVLVVSDYDRTLAHEKDGFFLDDRVKERVENFAKNNFFAVVSGREKRLIDVFARGFTPTAWVLENGALIFVKGEEKVNAPECWFHEREKISSTLKEMNIPYSLGKVIIYINNRKLSHEEISSLNELCDVEYNRGDAMLLPKGVNKASGILKLKEILKFGGLTVGVGDGENDLKMMEVVDVKVAVKNAVPCIKEIADVVLTHEDGEGIMELLDMIEKGELKSSEA</sequence>
<name>A0A510DZ85_9CREN</name>
<dbReference type="RefSeq" id="WP_149528180.1">
    <property type="nucleotide sequence ID" value="NZ_AP018929.1"/>
</dbReference>
<evidence type="ECO:0000313" key="4">
    <source>
        <dbReference type="Proteomes" id="UP000322983"/>
    </source>
</evidence>
<organism evidence="3 5">
    <name type="scientific">Sulfuracidifex tepidarius</name>
    <dbReference type="NCBI Taxonomy" id="1294262"/>
    <lineage>
        <taxon>Archaea</taxon>
        <taxon>Thermoproteota</taxon>
        <taxon>Thermoprotei</taxon>
        <taxon>Sulfolobales</taxon>
        <taxon>Sulfolobaceae</taxon>
        <taxon>Sulfuracidifex</taxon>
    </lineage>
</organism>
<evidence type="ECO:0000256" key="1">
    <source>
        <dbReference type="NCBIfam" id="TIGR01487"/>
    </source>
</evidence>
<accession>A0A510DZ85</accession>
<dbReference type="InterPro" id="IPR036412">
    <property type="entry name" value="HAD-like_sf"/>
</dbReference>
<dbReference type="Proteomes" id="UP000322983">
    <property type="component" value="Chromosome"/>
</dbReference>
<dbReference type="Gene3D" id="3.90.1070.10">
    <property type="match status" value="1"/>
</dbReference>
<dbReference type="OrthoDB" id="120822at2157"/>
<dbReference type="NCBIfam" id="TIGR01484">
    <property type="entry name" value="HAD-SF-IIB"/>
    <property type="match status" value="1"/>
</dbReference>
<reference evidence="3 4" key="2">
    <citation type="journal article" date="2020" name="Int. J. Syst. Evol. Microbiol.">
        <title>Sulfuracidifex tepidarius gen. nov., sp. nov. and transfer of Sulfolobus metallicus Huber and Stetter 1992 to the genus Sulfuracidifex as Sulfuracidifex metallicus comb. nov.</title>
        <authorList>
            <person name="Itoh T."/>
            <person name="Miura T."/>
            <person name="Sakai H.D."/>
            <person name="Kato S."/>
            <person name="Ohkuma M."/>
            <person name="Takashina T."/>
        </authorList>
    </citation>
    <scope>NUCLEOTIDE SEQUENCE</scope>
    <source>
        <strain evidence="2 4">IC-006</strain>
        <strain evidence="3">IC-007</strain>
    </source>
</reference>
<dbReference type="Pfam" id="PF08282">
    <property type="entry name" value="Hydrolase_3"/>
    <property type="match status" value="1"/>
</dbReference>
<proteinExistence type="predicted"/>
<dbReference type="EMBL" id="AP018930">
    <property type="protein sequence ID" value="BBG25554.1"/>
    <property type="molecule type" value="Genomic_DNA"/>
</dbReference>
<dbReference type="Proteomes" id="UP000325030">
    <property type="component" value="Chromosome"/>
</dbReference>
<reference evidence="5" key="1">
    <citation type="submission" date="2018-09" db="EMBL/GenBank/DDBJ databases">
        <title>Complete Genome Sequencing of Sulfolobus sp. JCM 16834.</title>
        <authorList>
            <person name="Kato S."/>
            <person name="Itoh T."/>
            <person name="Ohkuma M."/>
        </authorList>
    </citation>
    <scope>NUCLEOTIDE SEQUENCE [LARGE SCALE GENOMIC DNA]</scope>
    <source>
        <strain evidence="5">IC-007</strain>
    </source>
</reference>
<dbReference type="Gene3D" id="3.40.50.1000">
    <property type="entry name" value="HAD superfamily/HAD-like"/>
    <property type="match status" value="1"/>
</dbReference>
<dbReference type="AlphaFoldDB" id="A0A510DZ85"/>
<dbReference type="GO" id="GO:0005829">
    <property type="term" value="C:cytosol"/>
    <property type="evidence" value="ECO:0007669"/>
    <property type="project" value="TreeGrafter"/>
</dbReference>
<evidence type="ECO:0000313" key="5">
    <source>
        <dbReference type="Proteomes" id="UP000325030"/>
    </source>
</evidence>
<dbReference type="PANTHER" id="PTHR10000:SF8">
    <property type="entry name" value="HAD SUPERFAMILY HYDROLASE-LIKE, TYPE 3"/>
    <property type="match status" value="1"/>
</dbReference>
<dbReference type="SUPFAM" id="SSF56784">
    <property type="entry name" value="HAD-like"/>
    <property type="match status" value="1"/>
</dbReference>
<keyword evidence="4" id="KW-1185">Reference proteome</keyword>
<dbReference type="NCBIfam" id="TIGR01482">
    <property type="entry name" value="SPP-subfamily"/>
    <property type="match status" value="1"/>
</dbReference>
<gene>
    <name evidence="2" type="ORF">IC006_0059</name>
    <name evidence="3" type="ORF">IC007_0059</name>
</gene>
<accession>A0A510DRM0</accession>
<dbReference type="EMBL" id="AP018929">
    <property type="protein sequence ID" value="BBG22775.1"/>
    <property type="molecule type" value="Genomic_DNA"/>
</dbReference>
<dbReference type="InterPro" id="IPR023214">
    <property type="entry name" value="HAD_sf"/>
</dbReference>
<evidence type="ECO:0000313" key="3">
    <source>
        <dbReference type="EMBL" id="BBG25554.1"/>
    </source>
</evidence>
<dbReference type="PANTHER" id="PTHR10000">
    <property type="entry name" value="PHOSPHOSERINE PHOSPHATASE"/>
    <property type="match status" value="1"/>
</dbReference>
<dbReference type="GO" id="GO:0000287">
    <property type="term" value="F:magnesium ion binding"/>
    <property type="evidence" value="ECO:0007669"/>
    <property type="project" value="TreeGrafter"/>
</dbReference>
<evidence type="ECO:0000313" key="2">
    <source>
        <dbReference type="EMBL" id="BBG22775.1"/>
    </source>
</evidence>
<dbReference type="EC" id="3.1.3.18" evidence="1"/>
<dbReference type="GO" id="GO:0008967">
    <property type="term" value="F:phosphoglycolate phosphatase activity"/>
    <property type="evidence" value="ECO:0007669"/>
    <property type="project" value="UniProtKB-UniRule"/>
</dbReference>
<dbReference type="GeneID" id="41716584"/>